<dbReference type="InterPro" id="IPR003386">
    <property type="entry name" value="LACT/PDAT_acylTrfase"/>
</dbReference>
<reference evidence="1 3" key="1">
    <citation type="submission" date="2024-04" db="EMBL/GenBank/DDBJ databases">
        <title>Tritrichomonas musculus Genome.</title>
        <authorList>
            <person name="Alves-Ferreira E."/>
            <person name="Grigg M."/>
            <person name="Lorenzi H."/>
            <person name="Galac M."/>
        </authorList>
    </citation>
    <scope>NUCLEOTIDE SEQUENCE [LARGE SCALE GENOMIC DNA]</scope>
    <source>
        <strain evidence="1 3">EAF2021</strain>
    </source>
</reference>
<gene>
    <name evidence="1" type="ORF">M9Y10_018024</name>
    <name evidence="2" type="ORF">M9Y10_018337</name>
</gene>
<evidence type="ECO:0008006" key="4">
    <source>
        <dbReference type="Google" id="ProtNLM"/>
    </source>
</evidence>
<protein>
    <recommendedName>
        <fullName evidence="4">Lecithin:cholesterol acyltransferase family protein</fullName>
    </recommendedName>
</protein>
<evidence type="ECO:0000313" key="2">
    <source>
        <dbReference type="EMBL" id="KAK8850213.1"/>
    </source>
</evidence>
<dbReference type="Gene3D" id="3.40.50.1820">
    <property type="entry name" value="alpha/beta hydrolase"/>
    <property type="match status" value="1"/>
</dbReference>
<sequence>MLLSKPKNVNIPIFHVNGILSSPLFVKILDKQKYSRLLPMSYQSFIEKATYDKAMIWPPGEMKLREISCLLDTIARREKNGEITVKPPEGLKIETSSIRKVSNFTEHDEEIFDLDLPYYLQGYRNVYNVSYDWLHYFYNTSEVFERLKEKIESEVKRTGQKAVIAGYSLGGHFVRYFLNDYSNEEWNMKFIAGAQFGASVIGGALSVIEGIVKGIFPLSKSQDLRFAKHMPSYVAMFPNFNVNEKIIKITNEDDREESFLDASQLFSQLKKKGFVDETVDLIYQKGLNFFKEDIKDPKVKSNFILNSGSHALTGFNVIIKDGKRKIKKVFGPGDGVVPSNGMQYVMKKWSNVTCHDFNTKDNNFSHLRMINQPEFAKFTREFIDNL</sequence>
<dbReference type="Proteomes" id="UP001470230">
    <property type="component" value="Unassembled WGS sequence"/>
</dbReference>
<organism evidence="1 3">
    <name type="scientific">Tritrichomonas musculus</name>
    <dbReference type="NCBI Taxonomy" id="1915356"/>
    <lineage>
        <taxon>Eukaryota</taxon>
        <taxon>Metamonada</taxon>
        <taxon>Parabasalia</taxon>
        <taxon>Tritrichomonadida</taxon>
        <taxon>Tritrichomonadidae</taxon>
        <taxon>Tritrichomonas</taxon>
    </lineage>
</organism>
<proteinExistence type="predicted"/>
<dbReference type="Pfam" id="PF02450">
    <property type="entry name" value="LCAT"/>
    <property type="match status" value="1"/>
</dbReference>
<keyword evidence="3" id="KW-1185">Reference proteome</keyword>
<comment type="caution">
    <text evidence="1">The sequence shown here is derived from an EMBL/GenBank/DDBJ whole genome shotgun (WGS) entry which is preliminary data.</text>
</comment>
<dbReference type="EMBL" id="JAPFFF010000223">
    <property type="protein sequence ID" value="KAK8835166.1"/>
    <property type="molecule type" value="Genomic_DNA"/>
</dbReference>
<evidence type="ECO:0000313" key="1">
    <source>
        <dbReference type="EMBL" id="KAK8835166.1"/>
    </source>
</evidence>
<dbReference type="InterPro" id="IPR029058">
    <property type="entry name" value="AB_hydrolase_fold"/>
</dbReference>
<accession>A0ABR2GMR7</accession>
<dbReference type="PANTHER" id="PTHR11440">
    <property type="entry name" value="LECITHIN-CHOLESTEROL ACYLTRANSFERASE-RELATED"/>
    <property type="match status" value="1"/>
</dbReference>
<dbReference type="EMBL" id="JAPFFF010000024">
    <property type="protein sequence ID" value="KAK8850213.1"/>
    <property type="molecule type" value="Genomic_DNA"/>
</dbReference>
<name>A0ABR2GMR7_9EUKA</name>
<dbReference type="SUPFAM" id="SSF53474">
    <property type="entry name" value="alpha/beta-Hydrolases"/>
    <property type="match status" value="1"/>
</dbReference>
<evidence type="ECO:0000313" key="3">
    <source>
        <dbReference type="Proteomes" id="UP001470230"/>
    </source>
</evidence>